<protein>
    <submittedName>
        <fullName evidence="5">Outer membrane chaperone Skp</fullName>
    </submittedName>
</protein>
<dbReference type="AlphaFoldDB" id="A0A2D0N6W7"/>
<accession>A0A2D0N6W7</accession>
<dbReference type="GO" id="GO:0051082">
    <property type="term" value="F:unfolded protein binding"/>
    <property type="evidence" value="ECO:0007669"/>
    <property type="project" value="InterPro"/>
</dbReference>
<dbReference type="SUPFAM" id="SSF111384">
    <property type="entry name" value="OmpH-like"/>
    <property type="match status" value="1"/>
</dbReference>
<dbReference type="InterPro" id="IPR005632">
    <property type="entry name" value="Chaperone_Skp"/>
</dbReference>
<gene>
    <name evidence="5" type="ORF">CRP01_22035</name>
</gene>
<comment type="caution">
    <text evidence="5">The sequence shown here is derived from an EMBL/GenBank/DDBJ whole genome shotgun (WGS) entry which is preliminary data.</text>
</comment>
<reference evidence="5 6" key="1">
    <citation type="submission" date="2017-10" db="EMBL/GenBank/DDBJ databases">
        <title>The draft genome sequence of Lewinella nigricans NBRC 102662.</title>
        <authorList>
            <person name="Wang K."/>
        </authorList>
    </citation>
    <scope>NUCLEOTIDE SEQUENCE [LARGE SCALE GENOMIC DNA]</scope>
    <source>
        <strain evidence="5 6">NBRC 102662</strain>
    </source>
</reference>
<feature type="compositionally biased region" description="Basic and acidic residues" evidence="3">
    <location>
        <begin position="80"/>
        <end position="96"/>
    </location>
</feature>
<dbReference type="Proteomes" id="UP000223913">
    <property type="component" value="Unassembled WGS sequence"/>
</dbReference>
<name>A0A2D0N6W7_FLAN2</name>
<dbReference type="Gene3D" id="3.30.910.20">
    <property type="entry name" value="Skp domain"/>
    <property type="match status" value="1"/>
</dbReference>
<evidence type="ECO:0000256" key="2">
    <source>
        <dbReference type="ARBA" id="ARBA00022729"/>
    </source>
</evidence>
<dbReference type="GO" id="GO:0050821">
    <property type="term" value="P:protein stabilization"/>
    <property type="evidence" value="ECO:0007669"/>
    <property type="project" value="TreeGrafter"/>
</dbReference>
<dbReference type="Pfam" id="PF03938">
    <property type="entry name" value="OmpH"/>
    <property type="match status" value="1"/>
</dbReference>
<comment type="similarity">
    <text evidence="1">Belongs to the Skp family.</text>
</comment>
<dbReference type="InterPro" id="IPR024930">
    <property type="entry name" value="Skp_dom_sf"/>
</dbReference>
<feature type="region of interest" description="Disordered" evidence="3">
    <location>
        <begin position="80"/>
        <end position="101"/>
    </location>
</feature>
<dbReference type="RefSeq" id="WP_099152270.1">
    <property type="nucleotide sequence ID" value="NZ_PDUD01000026.1"/>
</dbReference>
<dbReference type="GO" id="GO:0005829">
    <property type="term" value="C:cytosol"/>
    <property type="evidence" value="ECO:0007669"/>
    <property type="project" value="TreeGrafter"/>
</dbReference>
<dbReference type="PANTHER" id="PTHR35089:SF1">
    <property type="entry name" value="CHAPERONE PROTEIN SKP"/>
    <property type="match status" value="1"/>
</dbReference>
<sequence length="168" mass="19177">MNKIFKVGSLIAVMCFAVISLQAQKFGYVNSQAILAEMPDVKQAEANLEALQKQLEKKLQDGLTKLQQDYVAIQQKVERGELSPKQQEEEAKKLQDRQTQLQQDEQNMVQQIQKKRADELNPILEKVNKAIADVAKENGFQFIFEQGVLLYFEESQDVSSMVKAKLNM</sequence>
<keyword evidence="6" id="KW-1185">Reference proteome</keyword>
<proteinExistence type="inferred from homology"/>
<dbReference type="OrthoDB" id="1524711at2"/>
<evidence type="ECO:0000256" key="3">
    <source>
        <dbReference type="SAM" id="MobiDB-lite"/>
    </source>
</evidence>
<feature type="chain" id="PRO_5011999767" evidence="4">
    <location>
        <begin position="26"/>
        <end position="168"/>
    </location>
</feature>
<dbReference type="PANTHER" id="PTHR35089">
    <property type="entry name" value="CHAPERONE PROTEIN SKP"/>
    <property type="match status" value="1"/>
</dbReference>
<evidence type="ECO:0000256" key="1">
    <source>
        <dbReference type="ARBA" id="ARBA00009091"/>
    </source>
</evidence>
<evidence type="ECO:0000313" key="6">
    <source>
        <dbReference type="Proteomes" id="UP000223913"/>
    </source>
</evidence>
<keyword evidence="2 4" id="KW-0732">Signal</keyword>
<dbReference type="SMART" id="SM00935">
    <property type="entry name" value="OmpH"/>
    <property type="match status" value="1"/>
</dbReference>
<evidence type="ECO:0000313" key="5">
    <source>
        <dbReference type="EMBL" id="PHN04244.1"/>
    </source>
</evidence>
<dbReference type="EMBL" id="PDUD01000026">
    <property type="protein sequence ID" value="PHN04244.1"/>
    <property type="molecule type" value="Genomic_DNA"/>
</dbReference>
<organism evidence="5 6">
    <name type="scientific">Flavilitoribacter nigricans (strain ATCC 23147 / DSM 23189 / NBRC 102662 / NCIMB 1420 / SS-2)</name>
    <name type="common">Lewinella nigricans</name>
    <dbReference type="NCBI Taxonomy" id="1122177"/>
    <lineage>
        <taxon>Bacteria</taxon>
        <taxon>Pseudomonadati</taxon>
        <taxon>Bacteroidota</taxon>
        <taxon>Saprospiria</taxon>
        <taxon>Saprospirales</taxon>
        <taxon>Lewinellaceae</taxon>
        <taxon>Flavilitoribacter</taxon>
    </lineage>
</organism>
<evidence type="ECO:0000256" key="4">
    <source>
        <dbReference type="SAM" id="SignalP"/>
    </source>
</evidence>
<feature type="signal peptide" evidence="4">
    <location>
        <begin position="1"/>
        <end position="25"/>
    </location>
</feature>